<dbReference type="Pfam" id="PF00510">
    <property type="entry name" value="COX3"/>
    <property type="match status" value="1"/>
</dbReference>
<dbReference type="InterPro" id="IPR035973">
    <property type="entry name" value="Cyt_c_oxidase_su3-like_sf"/>
</dbReference>
<dbReference type="Gene3D" id="1.20.120.80">
    <property type="entry name" value="Cytochrome c oxidase, subunit III, four-helix bundle"/>
    <property type="match status" value="1"/>
</dbReference>
<evidence type="ECO:0000256" key="8">
    <source>
        <dbReference type="RuleBase" id="RU003375"/>
    </source>
</evidence>
<keyword evidence="7 9" id="KW-0472">Membrane</keyword>
<evidence type="ECO:0000256" key="3">
    <source>
        <dbReference type="ARBA" id="ARBA00015944"/>
    </source>
</evidence>
<feature type="transmembrane region" description="Helical" evidence="9">
    <location>
        <begin position="75"/>
        <end position="100"/>
    </location>
</feature>
<comment type="function">
    <text evidence="8">Component of the cytochrome c oxidase, the last enzyme in the mitochondrial electron transport chain which drives oxidative phosphorylation. The respiratory chain contains 3 multisubunit complexes succinate dehydrogenase (complex II, CII), ubiquinol-cytochrome c oxidoreductase (cytochrome b-c1 complex, complex III, CIII) and cytochrome c oxidase (complex IV, CIV), that cooperate to transfer electrons derived from NADH and succinate to molecular oxygen, creating an electrochemical gradient over the inner membrane that drives transmembrane transport and the ATP synthase. Cytochrome c oxidase is the component of the respiratory chain that catalyzes the reduction of oxygen to water. Electrons originating from reduced cytochrome c in the intermembrane space (IMS) are transferred via the dinuclear copper A center (CU(A)) of subunit 2 and heme A of subunit 1 to the active site in subunit 1, a binuclear center (BNC) formed by heme A3 and copper B (CU(B)). The BNC reduces molecular oxygen to 2 water molecules using 4 electrons from cytochrome c in the IMS and 4 protons from the mitochondrial matrix.</text>
</comment>
<evidence type="ECO:0000256" key="9">
    <source>
        <dbReference type="SAM" id="Phobius"/>
    </source>
</evidence>
<sequence>PPTGIVPFNPIEIPLLNTAVLLASGVSVTWAHHSIMQTNRKGAYQGLAVTIALGLYFTALQAIEYYEAPFTIADGIYGTTFFVATGFHGLHVIIGSIFLLTCFSRQLFFHFTTKHHFGFEAAAWY</sequence>
<keyword evidence="5" id="KW-1278">Translocase</keyword>
<gene>
    <name evidence="11" type="ORF">SPARVUS_LOCUS4340868</name>
</gene>
<comment type="caution">
    <text evidence="11">The sequence shown here is derived from an EMBL/GenBank/DDBJ whole genome shotgun (WGS) entry which is preliminary data.</text>
</comment>
<comment type="similarity">
    <text evidence="2 8">Belongs to the cytochrome c oxidase subunit 3 family.</text>
</comment>
<evidence type="ECO:0000256" key="5">
    <source>
        <dbReference type="ARBA" id="ARBA00022967"/>
    </source>
</evidence>
<dbReference type="SUPFAM" id="SSF81452">
    <property type="entry name" value="Cytochrome c oxidase subunit III-like"/>
    <property type="match status" value="1"/>
</dbReference>
<feature type="transmembrane region" description="Helical" evidence="9">
    <location>
        <begin position="43"/>
        <end position="63"/>
    </location>
</feature>
<comment type="subcellular location">
    <subcellularLocation>
        <location evidence="1">Membrane</location>
        <topology evidence="1">Multi-pass membrane protein</topology>
    </subcellularLocation>
</comment>
<dbReference type="InterPro" id="IPR033945">
    <property type="entry name" value="Cyt_c_oxase_su3_dom"/>
</dbReference>
<name>A0ABN9C7H4_9NEOB</name>
<organism evidence="11 12">
    <name type="scientific">Staurois parvus</name>
    <dbReference type="NCBI Taxonomy" id="386267"/>
    <lineage>
        <taxon>Eukaryota</taxon>
        <taxon>Metazoa</taxon>
        <taxon>Chordata</taxon>
        <taxon>Craniata</taxon>
        <taxon>Vertebrata</taxon>
        <taxon>Euteleostomi</taxon>
        <taxon>Amphibia</taxon>
        <taxon>Batrachia</taxon>
        <taxon>Anura</taxon>
        <taxon>Neobatrachia</taxon>
        <taxon>Ranoidea</taxon>
        <taxon>Ranidae</taxon>
        <taxon>Staurois</taxon>
    </lineage>
</organism>
<dbReference type="CDD" id="cd01665">
    <property type="entry name" value="Cyt_c_Oxidase_III"/>
    <property type="match status" value="1"/>
</dbReference>
<evidence type="ECO:0000313" key="12">
    <source>
        <dbReference type="Proteomes" id="UP001162483"/>
    </source>
</evidence>
<evidence type="ECO:0000256" key="4">
    <source>
        <dbReference type="ARBA" id="ARBA00022692"/>
    </source>
</evidence>
<evidence type="ECO:0000256" key="7">
    <source>
        <dbReference type="ARBA" id="ARBA00023136"/>
    </source>
</evidence>
<proteinExistence type="inferred from homology"/>
<keyword evidence="4 8" id="KW-0812">Transmembrane</keyword>
<evidence type="ECO:0000256" key="6">
    <source>
        <dbReference type="ARBA" id="ARBA00022989"/>
    </source>
</evidence>
<dbReference type="Proteomes" id="UP001162483">
    <property type="component" value="Unassembled WGS sequence"/>
</dbReference>
<feature type="domain" description="Heme-copper oxidase subunit III family profile" evidence="10">
    <location>
        <begin position="1"/>
        <end position="125"/>
    </location>
</feature>
<dbReference type="InterPro" id="IPR024791">
    <property type="entry name" value="Cyt_c/ubiquinol_Oxase_su3"/>
</dbReference>
<feature type="non-terminal residue" evidence="11">
    <location>
        <position position="1"/>
    </location>
</feature>
<feature type="transmembrane region" description="Helical" evidence="9">
    <location>
        <begin position="13"/>
        <end position="31"/>
    </location>
</feature>
<evidence type="ECO:0000313" key="11">
    <source>
        <dbReference type="EMBL" id="CAI9555152.1"/>
    </source>
</evidence>
<keyword evidence="8" id="KW-0496">Mitochondrion</keyword>
<protein>
    <recommendedName>
        <fullName evidence="3 8">Cytochrome c oxidase subunit 3</fullName>
    </recommendedName>
</protein>
<dbReference type="PANTHER" id="PTHR11403">
    <property type="entry name" value="CYTOCHROME C OXIDASE SUBUNIT III"/>
    <property type="match status" value="1"/>
</dbReference>
<accession>A0ABN9C7H4</accession>
<evidence type="ECO:0000256" key="1">
    <source>
        <dbReference type="ARBA" id="ARBA00004141"/>
    </source>
</evidence>
<reference evidence="11" key="1">
    <citation type="submission" date="2023-05" db="EMBL/GenBank/DDBJ databases">
        <authorList>
            <person name="Stuckert A."/>
        </authorList>
    </citation>
    <scope>NUCLEOTIDE SEQUENCE</scope>
</reference>
<keyword evidence="6 9" id="KW-1133">Transmembrane helix</keyword>
<dbReference type="InterPro" id="IPR000298">
    <property type="entry name" value="Cyt_c_oxidase-like_su3"/>
</dbReference>
<keyword evidence="12" id="KW-1185">Reference proteome</keyword>
<dbReference type="InterPro" id="IPR013833">
    <property type="entry name" value="Cyt_c_oxidase_su3_a-hlx"/>
</dbReference>
<evidence type="ECO:0000259" key="10">
    <source>
        <dbReference type="PROSITE" id="PS50253"/>
    </source>
</evidence>
<dbReference type="EMBL" id="CATNWA010007961">
    <property type="protein sequence ID" value="CAI9555152.1"/>
    <property type="molecule type" value="Genomic_DNA"/>
</dbReference>
<dbReference type="PANTHER" id="PTHR11403:SF7">
    <property type="entry name" value="CYTOCHROME C OXIDASE SUBUNIT 3"/>
    <property type="match status" value="1"/>
</dbReference>
<evidence type="ECO:0000256" key="2">
    <source>
        <dbReference type="ARBA" id="ARBA00010581"/>
    </source>
</evidence>
<dbReference type="PROSITE" id="PS50253">
    <property type="entry name" value="COX3"/>
    <property type="match status" value="1"/>
</dbReference>